<evidence type="ECO:0000313" key="2">
    <source>
        <dbReference type="EMBL" id="TPX60289.1"/>
    </source>
</evidence>
<protein>
    <submittedName>
        <fullName evidence="2">Uncharacterized protein</fullName>
    </submittedName>
</protein>
<feature type="compositionally biased region" description="Basic and acidic residues" evidence="1">
    <location>
        <begin position="42"/>
        <end position="52"/>
    </location>
</feature>
<feature type="region of interest" description="Disordered" evidence="1">
    <location>
        <begin position="122"/>
        <end position="148"/>
    </location>
</feature>
<feature type="compositionally biased region" description="Low complexity" evidence="1">
    <location>
        <begin position="1"/>
        <end position="14"/>
    </location>
</feature>
<name>A0A507E8A8_9FUNG</name>
<evidence type="ECO:0000256" key="1">
    <source>
        <dbReference type="SAM" id="MobiDB-lite"/>
    </source>
</evidence>
<organism evidence="2 3">
    <name type="scientific">Powellomyces hirtus</name>
    <dbReference type="NCBI Taxonomy" id="109895"/>
    <lineage>
        <taxon>Eukaryota</taxon>
        <taxon>Fungi</taxon>
        <taxon>Fungi incertae sedis</taxon>
        <taxon>Chytridiomycota</taxon>
        <taxon>Chytridiomycota incertae sedis</taxon>
        <taxon>Chytridiomycetes</taxon>
        <taxon>Spizellomycetales</taxon>
        <taxon>Powellomycetaceae</taxon>
        <taxon>Powellomyces</taxon>
    </lineage>
</organism>
<keyword evidence="3" id="KW-1185">Reference proteome</keyword>
<sequence>MSSPSPKSASLSPAEETALSALNDIGGRNNNSNNNFPNSTRESAREMTKEGVRIPTPEAAQPSEVAPLQTETAITVAEVSQALPLPPPSSAASAPEESTSHRHPTVPSLYSRLQYGLSQVAAANSPQTQQQPVRPANPGLNGLMPGPYPSLPPLPLHLQLAQIMSTPATNGAGAHAQLEQMNNLMQLASYVQNNVSPAQDPFPQRRIVPVKRDVEEESEEDDGIAPTEDEQRQLDAAIAAAETSGVSRQEMKAAPVQMQIVWCFVHQEPRLEQT</sequence>
<dbReference type="EMBL" id="QEAQ01000016">
    <property type="protein sequence ID" value="TPX60289.1"/>
    <property type="molecule type" value="Genomic_DNA"/>
</dbReference>
<accession>A0A507E8A8</accession>
<dbReference type="AlphaFoldDB" id="A0A507E8A8"/>
<evidence type="ECO:0000313" key="3">
    <source>
        <dbReference type="Proteomes" id="UP000318582"/>
    </source>
</evidence>
<feature type="region of interest" description="Disordered" evidence="1">
    <location>
        <begin position="212"/>
        <end position="242"/>
    </location>
</feature>
<dbReference type="Proteomes" id="UP000318582">
    <property type="component" value="Unassembled WGS sequence"/>
</dbReference>
<gene>
    <name evidence="2" type="ORF">PhCBS80983_g01862</name>
</gene>
<feature type="compositionally biased region" description="Polar residues" evidence="1">
    <location>
        <begin position="122"/>
        <end position="132"/>
    </location>
</feature>
<reference evidence="2 3" key="1">
    <citation type="journal article" date="2019" name="Sci. Rep.">
        <title>Comparative genomics of chytrid fungi reveal insights into the obligate biotrophic and pathogenic lifestyle of Synchytrium endobioticum.</title>
        <authorList>
            <person name="van de Vossenberg B.T.L.H."/>
            <person name="Warris S."/>
            <person name="Nguyen H.D.T."/>
            <person name="van Gent-Pelzer M.P.E."/>
            <person name="Joly D.L."/>
            <person name="van de Geest H.C."/>
            <person name="Bonants P.J.M."/>
            <person name="Smith D.S."/>
            <person name="Levesque C.A."/>
            <person name="van der Lee T.A.J."/>
        </authorList>
    </citation>
    <scope>NUCLEOTIDE SEQUENCE [LARGE SCALE GENOMIC DNA]</scope>
    <source>
        <strain evidence="2 3">CBS 809.83</strain>
    </source>
</reference>
<comment type="caution">
    <text evidence="2">The sequence shown here is derived from an EMBL/GenBank/DDBJ whole genome shotgun (WGS) entry which is preliminary data.</text>
</comment>
<feature type="region of interest" description="Disordered" evidence="1">
    <location>
        <begin position="1"/>
        <end position="108"/>
    </location>
</feature>
<proteinExistence type="predicted"/>
<feature type="compositionally biased region" description="Low complexity" evidence="1">
    <location>
        <begin position="29"/>
        <end position="39"/>
    </location>
</feature>